<organism evidence="2 3">
    <name type="scientific">Megasphaera hominis</name>
    <dbReference type="NCBI Taxonomy" id="159836"/>
    <lineage>
        <taxon>Bacteria</taxon>
        <taxon>Bacillati</taxon>
        <taxon>Bacillota</taxon>
        <taxon>Negativicutes</taxon>
        <taxon>Veillonellales</taxon>
        <taxon>Veillonellaceae</taxon>
        <taxon>Megasphaera</taxon>
    </lineage>
</organism>
<sequence length="217" mass="24862">MCDNSRSVSDRLKELFADETDAITAGKLHMTQGNLNKIKNGRQALTVDNLRLISETYHVSADWILGLKEGRAINDIDLDRLDYSQVFVLIDKLYENKTIEPASLTETIKTSDSYDEVDSEEALDDSQQISTVGIDYDLIRINDPALSFMLRRRVKLIAVDLDIFNDWKEKHLKDYKGIPLLLCDEEMRDYLLNHCSGKTEGDLIETLKNYINLLSKK</sequence>
<dbReference type="EMBL" id="JACOGK010000001">
    <property type="protein sequence ID" value="MBC3535709.1"/>
    <property type="molecule type" value="Genomic_DNA"/>
</dbReference>
<dbReference type="SUPFAM" id="SSF47413">
    <property type="entry name" value="lambda repressor-like DNA-binding domains"/>
    <property type="match status" value="1"/>
</dbReference>
<dbReference type="PROSITE" id="PS50943">
    <property type="entry name" value="HTH_CROC1"/>
    <property type="match status" value="1"/>
</dbReference>
<accession>A0ABR6VET6</accession>
<dbReference type="Gene3D" id="1.10.260.40">
    <property type="entry name" value="lambda repressor-like DNA-binding domains"/>
    <property type="match status" value="1"/>
</dbReference>
<reference evidence="2 3" key="1">
    <citation type="submission" date="2020-08" db="EMBL/GenBank/DDBJ databases">
        <authorList>
            <person name="Liu C."/>
            <person name="Sun Q."/>
        </authorList>
    </citation>
    <scope>NUCLEOTIDE SEQUENCE [LARGE SCALE GENOMIC DNA]</scope>
    <source>
        <strain evidence="2 3">NSJ-59</strain>
    </source>
</reference>
<gene>
    <name evidence="2" type="ORF">H8J70_00305</name>
</gene>
<protein>
    <submittedName>
        <fullName evidence="2">Helix-turn-helix transcriptional regulator</fullName>
    </submittedName>
</protein>
<evidence type="ECO:0000313" key="2">
    <source>
        <dbReference type="EMBL" id="MBC3535709.1"/>
    </source>
</evidence>
<dbReference type="InterPro" id="IPR001387">
    <property type="entry name" value="Cro/C1-type_HTH"/>
</dbReference>
<feature type="domain" description="HTH cro/C1-type" evidence="1">
    <location>
        <begin position="25"/>
        <end position="64"/>
    </location>
</feature>
<comment type="caution">
    <text evidence="2">The sequence shown here is derived from an EMBL/GenBank/DDBJ whole genome shotgun (WGS) entry which is preliminary data.</text>
</comment>
<proteinExistence type="predicted"/>
<dbReference type="RefSeq" id="WP_186501769.1">
    <property type="nucleotide sequence ID" value="NZ_JACOGK010000001.1"/>
</dbReference>
<evidence type="ECO:0000313" key="3">
    <source>
        <dbReference type="Proteomes" id="UP000606870"/>
    </source>
</evidence>
<dbReference type="Pfam" id="PF01381">
    <property type="entry name" value="HTH_3"/>
    <property type="match status" value="1"/>
</dbReference>
<keyword evidence="3" id="KW-1185">Reference proteome</keyword>
<dbReference type="Proteomes" id="UP000606870">
    <property type="component" value="Unassembled WGS sequence"/>
</dbReference>
<name>A0ABR6VET6_9FIRM</name>
<dbReference type="InterPro" id="IPR010982">
    <property type="entry name" value="Lambda_DNA-bd_dom_sf"/>
</dbReference>
<evidence type="ECO:0000259" key="1">
    <source>
        <dbReference type="PROSITE" id="PS50943"/>
    </source>
</evidence>